<organism evidence="1">
    <name type="scientific">Rhizophora mucronata</name>
    <name type="common">Asiatic mangrove</name>
    <dbReference type="NCBI Taxonomy" id="61149"/>
    <lineage>
        <taxon>Eukaryota</taxon>
        <taxon>Viridiplantae</taxon>
        <taxon>Streptophyta</taxon>
        <taxon>Embryophyta</taxon>
        <taxon>Tracheophyta</taxon>
        <taxon>Spermatophyta</taxon>
        <taxon>Magnoliopsida</taxon>
        <taxon>eudicotyledons</taxon>
        <taxon>Gunneridae</taxon>
        <taxon>Pentapetalae</taxon>
        <taxon>rosids</taxon>
        <taxon>fabids</taxon>
        <taxon>Malpighiales</taxon>
        <taxon>Rhizophoraceae</taxon>
        <taxon>Rhizophora</taxon>
    </lineage>
</organism>
<evidence type="ECO:0000313" key="1">
    <source>
        <dbReference type="EMBL" id="MBX47815.1"/>
    </source>
</evidence>
<sequence>MCSCDLSLAFFVALFK</sequence>
<proteinExistence type="predicted"/>
<accession>A0A2P2NZ91</accession>
<dbReference type="AlphaFoldDB" id="A0A2P2NZ91"/>
<name>A0A2P2NZ91_RHIMU</name>
<reference evidence="1" key="1">
    <citation type="submission" date="2018-02" db="EMBL/GenBank/DDBJ databases">
        <title>Rhizophora mucronata_Transcriptome.</title>
        <authorList>
            <person name="Meera S.P."/>
            <person name="Sreeshan A."/>
            <person name="Augustine A."/>
        </authorList>
    </citation>
    <scope>NUCLEOTIDE SEQUENCE</scope>
    <source>
        <tissue evidence="1">Leaf</tissue>
    </source>
</reference>
<protein>
    <submittedName>
        <fullName evidence="1">Uncharacterized protein</fullName>
    </submittedName>
</protein>
<dbReference type="EMBL" id="GGEC01067331">
    <property type="protein sequence ID" value="MBX47815.1"/>
    <property type="molecule type" value="Transcribed_RNA"/>
</dbReference>